<gene>
    <name evidence="2" type="ORF">NXF25_001591</name>
</gene>
<sequence length="163" mass="17715">MRFSSLLSLLRPVGPVVVGVSLGFTLSLLSVTWVEEPCGPGHGSFREGGLEHHQHQGGQGNAARKPNSVSGGLGTEPEQNWEPRVLPYKPLNPGKVTKKTIRYLWGRGTGVVGEDGSRTQTVFQRGLGCLLRVTSEPPFVLGIKCREPYEQPFVNADVDQQLV</sequence>
<organism evidence="2 3">
    <name type="scientific">Crotalus adamanteus</name>
    <name type="common">Eastern diamondback rattlesnake</name>
    <dbReference type="NCBI Taxonomy" id="8729"/>
    <lineage>
        <taxon>Eukaryota</taxon>
        <taxon>Metazoa</taxon>
        <taxon>Chordata</taxon>
        <taxon>Craniata</taxon>
        <taxon>Vertebrata</taxon>
        <taxon>Euteleostomi</taxon>
        <taxon>Lepidosauria</taxon>
        <taxon>Squamata</taxon>
        <taxon>Bifurcata</taxon>
        <taxon>Unidentata</taxon>
        <taxon>Episquamata</taxon>
        <taxon>Toxicofera</taxon>
        <taxon>Serpentes</taxon>
        <taxon>Colubroidea</taxon>
        <taxon>Viperidae</taxon>
        <taxon>Crotalinae</taxon>
        <taxon>Crotalus</taxon>
    </lineage>
</organism>
<feature type="region of interest" description="Disordered" evidence="1">
    <location>
        <begin position="44"/>
        <end position="87"/>
    </location>
</feature>
<comment type="caution">
    <text evidence="2">The sequence shown here is derived from an EMBL/GenBank/DDBJ whole genome shotgun (WGS) entry which is preliminary data.</text>
</comment>
<dbReference type="Proteomes" id="UP001474421">
    <property type="component" value="Unassembled WGS sequence"/>
</dbReference>
<evidence type="ECO:0000256" key="1">
    <source>
        <dbReference type="SAM" id="MobiDB-lite"/>
    </source>
</evidence>
<accession>A0AAW1C7D5</accession>
<dbReference type="AlphaFoldDB" id="A0AAW1C7D5"/>
<reference evidence="2 3" key="1">
    <citation type="journal article" date="2024" name="Proc. Natl. Acad. Sci. U.S.A.">
        <title>The genetic regulatory architecture and epigenomic basis for age-related changes in rattlesnake venom.</title>
        <authorList>
            <person name="Hogan M.P."/>
            <person name="Holding M.L."/>
            <person name="Nystrom G.S."/>
            <person name="Colston T.J."/>
            <person name="Bartlett D.A."/>
            <person name="Mason A.J."/>
            <person name="Ellsworth S.A."/>
            <person name="Rautsaw R.M."/>
            <person name="Lawrence K.C."/>
            <person name="Strickland J.L."/>
            <person name="He B."/>
            <person name="Fraser P."/>
            <person name="Margres M.J."/>
            <person name="Gilbert D.M."/>
            <person name="Gibbs H.L."/>
            <person name="Parkinson C.L."/>
            <person name="Rokyta D.R."/>
        </authorList>
    </citation>
    <scope>NUCLEOTIDE SEQUENCE [LARGE SCALE GENOMIC DNA]</scope>
    <source>
        <strain evidence="2">DRR0105</strain>
    </source>
</reference>
<evidence type="ECO:0000313" key="3">
    <source>
        <dbReference type="Proteomes" id="UP001474421"/>
    </source>
</evidence>
<keyword evidence="3" id="KW-1185">Reference proteome</keyword>
<dbReference type="EMBL" id="JAOTOJ010000001">
    <property type="protein sequence ID" value="KAK9410416.1"/>
    <property type="molecule type" value="Genomic_DNA"/>
</dbReference>
<feature type="compositionally biased region" description="Basic and acidic residues" evidence="1">
    <location>
        <begin position="44"/>
        <end position="54"/>
    </location>
</feature>
<evidence type="ECO:0000313" key="2">
    <source>
        <dbReference type="EMBL" id="KAK9410416.1"/>
    </source>
</evidence>
<protein>
    <submittedName>
        <fullName evidence="2">Chondroitin sulfate synthase 2</fullName>
    </submittedName>
</protein>
<proteinExistence type="predicted"/>
<name>A0AAW1C7D5_CROAD</name>